<protein>
    <submittedName>
        <fullName evidence="2">13629_t:CDS:1</fullName>
    </submittedName>
</protein>
<accession>A0A9N9N5B4</accession>
<dbReference type="EMBL" id="CAJVPP010009045">
    <property type="protein sequence ID" value="CAG8701671.1"/>
    <property type="molecule type" value="Genomic_DNA"/>
</dbReference>
<keyword evidence="1" id="KW-0472">Membrane</keyword>
<proteinExistence type="predicted"/>
<organism evidence="2 3">
    <name type="scientific">Funneliformis mosseae</name>
    <name type="common">Endomycorrhizal fungus</name>
    <name type="synonym">Glomus mosseae</name>
    <dbReference type="NCBI Taxonomy" id="27381"/>
    <lineage>
        <taxon>Eukaryota</taxon>
        <taxon>Fungi</taxon>
        <taxon>Fungi incertae sedis</taxon>
        <taxon>Mucoromycota</taxon>
        <taxon>Glomeromycotina</taxon>
        <taxon>Glomeromycetes</taxon>
        <taxon>Glomerales</taxon>
        <taxon>Glomeraceae</taxon>
        <taxon>Funneliformis</taxon>
    </lineage>
</organism>
<name>A0A9N9N5B4_FUNMO</name>
<reference evidence="2" key="1">
    <citation type="submission" date="2021-06" db="EMBL/GenBank/DDBJ databases">
        <authorList>
            <person name="Kallberg Y."/>
            <person name="Tangrot J."/>
            <person name="Rosling A."/>
        </authorList>
    </citation>
    <scope>NUCLEOTIDE SEQUENCE</scope>
    <source>
        <strain evidence="2">87-6 pot B 2015</strain>
    </source>
</reference>
<comment type="caution">
    <text evidence="2">The sequence shown here is derived from an EMBL/GenBank/DDBJ whole genome shotgun (WGS) entry which is preliminary data.</text>
</comment>
<evidence type="ECO:0000313" key="2">
    <source>
        <dbReference type="EMBL" id="CAG8701671.1"/>
    </source>
</evidence>
<keyword evidence="1" id="KW-0812">Transmembrane</keyword>
<keyword evidence="1" id="KW-1133">Transmembrane helix</keyword>
<dbReference type="AlphaFoldDB" id="A0A9N9N5B4"/>
<dbReference type="Proteomes" id="UP000789375">
    <property type="component" value="Unassembled WGS sequence"/>
</dbReference>
<sequence length="105" mass="12445">KGMAFILVNTPILMVVYVEINVISKKDVTFIRKDDFIFLVVNVVHQRFLLMKSTSILNSNRSDRPREQRRIPNLETYTSDQILWESQFTSHLSHPIIHDDEERFI</sequence>
<feature type="non-terminal residue" evidence="2">
    <location>
        <position position="1"/>
    </location>
</feature>
<evidence type="ECO:0000313" key="3">
    <source>
        <dbReference type="Proteomes" id="UP000789375"/>
    </source>
</evidence>
<keyword evidence="3" id="KW-1185">Reference proteome</keyword>
<feature type="transmembrane region" description="Helical" evidence="1">
    <location>
        <begin position="6"/>
        <end position="23"/>
    </location>
</feature>
<evidence type="ECO:0000256" key="1">
    <source>
        <dbReference type="SAM" id="Phobius"/>
    </source>
</evidence>
<gene>
    <name evidence="2" type="ORF">FMOSSE_LOCUS13848</name>
</gene>